<evidence type="ECO:0000259" key="7">
    <source>
        <dbReference type="PROSITE" id="PS50249"/>
    </source>
</evidence>
<dbReference type="Proteomes" id="UP000326354">
    <property type="component" value="Chromosome"/>
</dbReference>
<keyword evidence="4" id="KW-0862">Zinc</keyword>
<dbReference type="GO" id="GO:0046872">
    <property type="term" value="F:metal ion binding"/>
    <property type="evidence" value="ECO:0007669"/>
    <property type="project" value="UniProtKB-KW"/>
</dbReference>
<dbReference type="Pfam" id="PF04002">
    <property type="entry name" value="RadC"/>
    <property type="match status" value="1"/>
</dbReference>
<dbReference type="InterPro" id="IPR025657">
    <property type="entry name" value="RadC_JAB"/>
</dbReference>
<dbReference type="NCBIfam" id="TIGR00608">
    <property type="entry name" value="radc"/>
    <property type="match status" value="1"/>
</dbReference>
<dbReference type="Pfam" id="PF20582">
    <property type="entry name" value="UPF0758_N"/>
    <property type="match status" value="1"/>
</dbReference>
<dbReference type="PROSITE" id="PS50249">
    <property type="entry name" value="MPN"/>
    <property type="match status" value="1"/>
</dbReference>
<feature type="domain" description="MPN" evidence="7">
    <location>
        <begin position="105"/>
        <end position="227"/>
    </location>
</feature>
<keyword evidence="9" id="KW-1185">Reference proteome</keyword>
<dbReference type="GO" id="GO:0008237">
    <property type="term" value="F:metallopeptidase activity"/>
    <property type="evidence" value="ECO:0007669"/>
    <property type="project" value="UniProtKB-KW"/>
</dbReference>
<dbReference type="GO" id="GO:0006508">
    <property type="term" value="P:proteolysis"/>
    <property type="evidence" value="ECO:0007669"/>
    <property type="project" value="UniProtKB-KW"/>
</dbReference>
<dbReference type="AlphaFoldDB" id="A0A5S9IRI0"/>
<dbReference type="OrthoDB" id="9804482at2"/>
<dbReference type="InterPro" id="IPR001405">
    <property type="entry name" value="UPF0758"/>
</dbReference>
<dbReference type="Gene3D" id="3.40.140.10">
    <property type="entry name" value="Cytidine Deaminase, domain 2"/>
    <property type="match status" value="1"/>
</dbReference>
<dbReference type="PANTHER" id="PTHR30471:SF3">
    <property type="entry name" value="UPF0758 PROTEIN YEES-RELATED"/>
    <property type="match status" value="1"/>
</dbReference>
<evidence type="ECO:0000256" key="1">
    <source>
        <dbReference type="ARBA" id="ARBA00022670"/>
    </source>
</evidence>
<evidence type="ECO:0000256" key="3">
    <source>
        <dbReference type="ARBA" id="ARBA00022801"/>
    </source>
</evidence>
<evidence type="ECO:0000256" key="6">
    <source>
        <dbReference type="RuleBase" id="RU003797"/>
    </source>
</evidence>
<protein>
    <submittedName>
        <fullName evidence="8">UPF0758 protein</fullName>
    </submittedName>
</protein>
<keyword evidence="3" id="KW-0378">Hydrolase</keyword>
<proteinExistence type="inferred from homology"/>
<evidence type="ECO:0000313" key="8">
    <source>
        <dbReference type="EMBL" id="BBM85365.1"/>
    </source>
</evidence>
<comment type="similarity">
    <text evidence="6">Belongs to the UPF0758 family.</text>
</comment>
<dbReference type="KEGG" id="uam:UABAM_03731"/>
<keyword evidence="5" id="KW-0482">Metalloprotease</keyword>
<accession>A0A5S9IRI0</accession>
<organism evidence="8 9">
    <name type="scientific">Uabimicrobium amorphum</name>
    <dbReference type="NCBI Taxonomy" id="2596890"/>
    <lineage>
        <taxon>Bacteria</taxon>
        <taxon>Pseudomonadati</taxon>
        <taxon>Planctomycetota</taxon>
        <taxon>Candidatus Uabimicrobiia</taxon>
        <taxon>Candidatus Uabimicrobiales</taxon>
        <taxon>Candidatus Uabimicrobiaceae</taxon>
        <taxon>Candidatus Uabimicrobium</taxon>
    </lineage>
</organism>
<dbReference type="EMBL" id="AP019860">
    <property type="protein sequence ID" value="BBM85365.1"/>
    <property type="molecule type" value="Genomic_DNA"/>
</dbReference>
<dbReference type="PROSITE" id="PS01302">
    <property type="entry name" value="UPF0758"/>
    <property type="match status" value="1"/>
</dbReference>
<gene>
    <name evidence="8" type="ORF">UABAM_03731</name>
</gene>
<dbReference type="InterPro" id="IPR020891">
    <property type="entry name" value="UPF0758_CS"/>
</dbReference>
<evidence type="ECO:0000256" key="2">
    <source>
        <dbReference type="ARBA" id="ARBA00022723"/>
    </source>
</evidence>
<dbReference type="InterPro" id="IPR046778">
    <property type="entry name" value="UPF0758_N"/>
</dbReference>
<keyword evidence="1" id="KW-0645">Protease</keyword>
<sequence length="229" mass="25682">MKNRDLRSLSPDERPREKALLHGLQTLSNRELFAIILRSGTRHLDVLDISAAILDKFSNLRNLAIASVGELKKVPGIGTTKALQIKACMEIARRFCQKSVENGQVLLSSKQVYQHFQSILRDEKKEKFYLLHLNSKNQLLKQELISIGSLNASIVHPREVFSSAIRERSNSILLIHNHPSGDPTPSDEDIHTTKRLIKVGSLVGIKVMDHIIIGDGCYVSLAEQNIVCF</sequence>
<evidence type="ECO:0000313" key="9">
    <source>
        <dbReference type="Proteomes" id="UP000326354"/>
    </source>
</evidence>
<dbReference type="InterPro" id="IPR010994">
    <property type="entry name" value="RuvA_2-like"/>
</dbReference>
<keyword evidence="2" id="KW-0479">Metal-binding</keyword>
<dbReference type="RefSeq" id="WP_151969473.1">
    <property type="nucleotide sequence ID" value="NZ_AP019860.1"/>
</dbReference>
<evidence type="ECO:0000256" key="5">
    <source>
        <dbReference type="ARBA" id="ARBA00023049"/>
    </source>
</evidence>
<dbReference type="NCBIfam" id="NF000642">
    <property type="entry name" value="PRK00024.1"/>
    <property type="match status" value="1"/>
</dbReference>
<evidence type="ECO:0000256" key="4">
    <source>
        <dbReference type="ARBA" id="ARBA00022833"/>
    </source>
</evidence>
<dbReference type="PANTHER" id="PTHR30471">
    <property type="entry name" value="DNA REPAIR PROTEIN RADC"/>
    <property type="match status" value="1"/>
</dbReference>
<dbReference type="InterPro" id="IPR037518">
    <property type="entry name" value="MPN"/>
</dbReference>
<dbReference type="SUPFAM" id="SSF47781">
    <property type="entry name" value="RuvA domain 2-like"/>
    <property type="match status" value="1"/>
</dbReference>
<dbReference type="Gene3D" id="1.10.150.20">
    <property type="entry name" value="5' to 3' exonuclease, C-terminal subdomain"/>
    <property type="match status" value="1"/>
</dbReference>
<name>A0A5S9IRI0_UABAM</name>
<dbReference type="CDD" id="cd08071">
    <property type="entry name" value="MPN_DUF2466"/>
    <property type="match status" value="1"/>
</dbReference>
<reference evidence="8 9" key="1">
    <citation type="submission" date="2019-08" db="EMBL/GenBank/DDBJ databases">
        <title>Complete genome sequence of Candidatus Uab amorphum.</title>
        <authorList>
            <person name="Shiratori T."/>
            <person name="Suzuki S."/>
            <person name="Kakizawa Y."/>
            <person name="Ishida K."/>
        </authorList>
    </citation>
    <scope>NUCLEOTIDE SEQUENCE [LARGE SCALE GENOMIC DNA]</scope>
    <source>
        <strain evidence="8 9">SRT547</strain>
    </source>
</reference>